<sequence length="131" mass="14065">MLVPTIQELNMSRVVILRPVESVSDELIDQIKKELFGATTIIRESRAGVVDGSDVGVGDGIDHDIVVDVANQVVVGLVDKRRDDDNKVGGYTLFGGGAKTTDIPYRLGRYSSFGVGTSNVPFCACECNTCK</sequence>
<accession>A0AAE1QT70</accession>
<evidence type="ECO:0000313" key="1">
    <source>
        <dbReference type="EMBL" id="KAK4339524.1"/>
    </source>
</evidence>
<protein>
    <submittedName>
        <fullName evidence="1">Uncharacterized protein</fullName>
    </submittedName>
</protein>
<proteinExistence type="predicted"/>
<dbReference type="Proteomes" id="UP001291623">
    <property type="component" value="Unassembled WGS sequence"/>
</dbReference>
<evidence type="ECO:0000313" key="2">
    <source>
        <dbReference type="Proteomes" id="UP001291623"/>
    </source>
</evidence>
<dbReference type="AlphaFoldDB" id="A0AAE1QT70"/>
<organism evidence="1 2">
    <name type="scientific">Anisodus tanguticus</name>
    <dbReference type="NCBI Taxonomy" id="243964"/>
    <lineage>
        <taxon>Eukaryota</taxon>
        <taxon>Viridiplantae</taxon>
        <taxon>Streptophyta</taxon>
        <taxon>Embryophyta</taxon>
        <taxon>Tracheophyta</taxon>
        <taxon>Spermatophyta</taxon>
        <taxon>Magnoliopsida</taxon>
        <taxon>eudicotyledons</taxon>
        <taxon>Gunneridae</taxon>
        <taxon>Pentapetalae</taxon>
        <taxon>asterids</taxon>
        <taxon>lamiids</taxon>
        <taxon>Solanales</taxon>
        <taxon>Solanaceae</taxon>
        <taxon>Solanoideae</taxon>
        <taxon>Hyoscyameae</taxon>
        <taxon>Anisodus</taxon>
    </lineage>
</organism>
<reference evidence="1" key="1">
    <citation type="submission" date="2023-12" db="EMBL/GenBank/DDBJ databases">
        <title>Genome assembly of Anisodus tanguticus.</title>
        <authorList>
            <person name="Wang Y.-J."/>
        </authorList>
    </citation>
    <scope>NUCLEOTIDE SEQUENCE</scope>
    <source>
        <strain evidence="1">KB-2021</strain>
        <tissue evidence="1">Leaf</tissue>
    </source>
</reference>
<dbReference type="EMBL" id="JAVYJV010000023">
    <property type="protein sequence ID" value="KAK4339524.1"/>
    <property type="molecule type" value="Genomic_DNA"/>
</dbReference>
<name>A0AAE1QT70_9SOLA</name>
<gene>
    <name evidence="1" type="ORF">RND71_040986</name>
</gene>
<comment type="caution">
    <text evidence="1">The sequence shown here is derived from an EMBL/GenBank/DDBJ whole genome shotgun (WGS) entry which is preliminary data.</text>
</comment>
<keyword evidence="2" id="KW-1185">Reference proteome</keyword>